<feature type="compositionally biased region" description="Low complexity" evidence="12">
    <location>
        <begin position="471"/>
        <end position="482"/>
    </location>
</feature>
<feature type="compositionally biased region" description="Low complexity" evidence="12">
    <location>
        <begin position="291"/>
        <end position="301"/>
    </location>
</feature>
<evidence type="ECO:0000256" key="11">
    <source>
        <dbReference type="PROSITE-ProRule" id="PRU00042"/>
    </source>
</evidence>
<dbReference type="SMART" id="SM00355">
    <property type="entry name" value="ZnF_C2H2"/>
    <property type="match status" value="2"/>
</dbReference>
<keyword evidence="6" id="KW-0862">Zinc</keyword>
<dbReference type="PROSITE" id="PS50157">
    <property type="entry name" value="ZINC_FINGER_C2H2_2"/>
    <property type="match status" value="2"/>
</dbReference>
<evidence type="ECO:0000313" key="15">
    <source>
        <dbReference type="EMBL" id="KAF4073798.1"/>
    </source>
</evidence>
<dbReference type="Gene3D" id="3.30.710.10">
    <property type="entry name" value="Potassium Channel Kv1.1, Chain A"/>
    <property type="match status" value="1"/>
</dbReference>
<dbReference type="SUPFAM" id="SSF57667">
    <property type="entry name" value="beta-beta-alpha zinc fingers"/>
    <property type="match status" value="1"/>
</dbReference>
<evidence type="ECO:0000259" key="14">
    <source>
        <dbReference type="PROSITE" id="PS50157"/>
    </source>
</evidence>
<reference evidence="15 16" key="1">
    <citation type="submission" date="2020-02" db="EMBL/GenBank/DDBJ databases">
        <title>A chromosome-scale genome assembly of the black bullhead catfish (Ameiurus melas).</title>
        <authorList>
            <person name="Wen M."/>
            <person name="Zham M."/>
            <person name="Cabau C."/>
            <person name="Klopp C."/>
            <person name="Donnadieu C."/>
            <person name="Roques C."/>
            <person name="Bouchez O."/>
            <person name="Lampietro C."/>
            <person name="Jouanno E."/>
            <person name="Herpin A."/>
            <person name="Louis A."/>
            <person name="Berthelot C."/>
            <person name="Parey E."/>
            <person name="Roest-Crollius H."/>
            <person name="Braasch I."/>
            <person name="Postlethwait J."/>
            <person name="Robinson-Rechavi M."/>
            <person name="Echchiki A."/>
            <person name="Begum T."/>
            <person name="Montfort J."/>
            <person name="Schartl M."/>
            <person name="Bobe J."/>
            <person name="Guiguen Y."/>
        </authorList>
    </citation>
    <scope>NUCLEOTIDE SEQUENCE [LARGE SCALE GENOMIC DNA]</scope>
    <source>
        <strain evidence="15">M_S1</strain>
        <tissue evidence="15">Blood</tissue>
    </source>
</reference>
<feature type="region of interest" description="Disordered" evidence="12">
    <location>
        <begin position="278"/>
        <end position="308"/>
    </location>
</feature>
<evidence type="ECO:0000313" key="16">
    <source>
        <dbReference type="Proteomes" id="UP000593565"/>
    </source>
</evidence>
<evidence type="ECO:0000256" key="8">
    <source>
        <dbReference type="ARBA" id="ARBA00023125"/>
    </source>
</evidence>
<keyword evidence="10" id="KW-0539">Nucleus</keyword>
<evidence type="ECO:0000256" key="4">
    <source>
        <dbReference type="ARBA" id="ARBA00022737"/>
    </source>
</evidence>
<dbReference type="InterPro" id="IPR011333">
    <property type="entry name" value="SKP1/BTB/POZ_sf"/>
</dbReference>
<evidence type="ECO:0000256" key="2">
    <source>
        <dbReference type="ARBA" id="ARBA00006991"/>
    </source>
</evidence>
<feature type="region of interest" description="Disordered" evidence="12">
    <location>
        <begin position="467"/>
        <end position="515"/>
    </location>
</feature>
<keyword evidence="8" id="KW-0238">DNA-binding</keyword>
<evidence type="ECO:0000256" key="9">
    <source>
        <dbReference type="ARBA" id="ARBA00023163"/>
    </source>
</evidence>
<evidence type="ECO:0000256" key="10">
    <source>
        <dbReference type="ARBA" id="ARBA00023242"/>
    </source>
</evidence>
<dbReference type="PROSITE" id="PS00028">
    <property type="entry name" value="ZINC_FINGER_C2H2_1"/>
    <property type="match status" value="1"/>
</dbReference>
<comment type="subcellular location">
    <subcellularLocation>
        <location evidence="1">Nucleus</location>
    </subcellularLocation>
</comment>
<dbReference type="EMBL" id="JAAGNN010000023">
    <property type="protein sequence ID" value="KAF4073798.1"/>
    <property type="molecule type" value="Genomic_DNA"/>
</dbReference>
<dbReference type="GO" id="GO:0000978">
    <property type="term" value="F:RNA polymerase II cis-regulatory region sequence-specific DNA binding"/>
    <property type="evidence" value="ECO:0007669"/>
    <property type="project" value="TreeGrafter"/>
</dbReference>
<dbReference type="Proteomes" id="UP000593565">
    <property type="component" value="Unassembled WGS sequence"/>
</dbReference>
<dbReference type="InterPro" id="IPR013087">
    <property type="entry name" value="Znf_C2H2_type"/>
</dbReference>
<evidence type="ECO:0000256" key="1">
    <source>
        <dbReference type="ARBA" id="ARBA00004123"/>
    </source>
</evidence>
<keyword evidence="5 11" id="KW-0863">Zinc-finger</keyword>
<dbReference type="GO" id="GO:0005634">
    <property type="term" value="C:nucleus"/>
    <property type="evidence" value="ECO:0007669"/>
    <property type="project" value="UniProtKB-SubCell"/>
</dbReference>
<dbReference type="GO" id="GO:0008270">
    <property type="term" value="F:zinc ion binding"/>
    <property type="evidence" value="ECO:0007669"/>
    <property type="project" value="UniProtKB-KW"/>
</dbReference>
<feature type="domain" description="C2H2-type" evidence="14">
    <location>
        <begin position="406"/>
        <end position="434"/>
    </location>
</feature>
<dbReference type="GO" id="GO:0000981">
    <property type="term" value="F:DNA-binding transcription factor activity, RNA polymerase II-specific"/>
    <property type="evidence" value="ECO:0007669"/>
    <property type="project" value="TreeGrafter"/>
</dbReference>
<dbReference type="SMART" id="SM00225">
    <property type="entry name" value="BTB"/>
    <property type="match status" value="1"/>
</dbReference>
<protein>
    <recommendedName>
        <fullName evidence="17">Zinc finger and BTB domain-containing protein 8B</fullName>
    </recommendedName>
</protein>
<keyword evidence="4" id="KW-0677">Repeat</keyword>
<dbReference type="Pfam" id="PF00651">
    <property type="entry name" value="BTB"/>
    <property type="match status" value="1"/>
</dbReference>
<sequence>MLRETLICGEKTPACMYRDKMEVPSYHSKLLCELNEQRKRDFFCDCSIIVEGRVFKAHRNILFASSGYFRALLVHYLQDNGHRHSTASLDIVTADAFSLILDFLYSGRLDLRTDNVIEIMSSASYLQMTDVVNFCKGYIKSSLEICNREKEGQREICREREGPADSGTSASVSSGPAASTSQTDRGTPQSMEMPNSGEASSDIPSTPAATSSKDSESENSQGGFSNQPPTSAAVKSNPAQDAVNPSSSGMLVMPVHAKIKFDPDEEGECSLEAKDMDLYENPSNGEDRTLSSSPAPSSEPTSLPPYPNYQMKQYVDVLLRGGANSHREELVPHFGHSLGSSNMIGRVDEGLGHGGTCSMEIQSDWYVEDAVFYSGRLHKCPFCPYTTKQKGILKRHIRCHTGERPYPCEICGKRFTRQEHLRTHAVTVHRATWPIVCKGCRRVFSGAVSQGLKRFGLCDNCTCVTTTNEDSPSMSLSSQSVSVEQATTDSDWPIFMVDGDEEPSAGAGEADDKKDLQRQLAEGGGLL</sequence>
<keyword evidence="7" id="KW-0805">Transcription regulation</keyword>
<gene>
    <name evidence="15" type="ORF">AMELA_G00247540</name>
</gene>
<feature type="domain" description="BTB" evidence="13">
    <location>
        <begin position="44"/>
        <end position="113"/>
    </location>
</feature>
<dbReference type="InterPro" id="IPR050457">
    <property type="entry name" value="ZnFinger_BTB_dom_contain"/>
</dbReference>
<feature type="compositionally biased region" description="Polar residues" evidence="12">
    <location>
        <begin position="166"/>
        <end position="249"/>
    </location>
</feature>
<keyword evidence="3" id="KW-0479">Metal-binding</keyword>
<dbReference type="AlphaFoldDB" id="A0A7J5ZX25"/>
<dbReference type="PANTHER" id="PTHR46105:SF25">
    <property type="entry name" value="ZGC:110075 PROTEIN"/>
    <property type="match status" value="1"/>
</dbReference>
<dbReference type="FunFam" id="3.30.160.60:FF:000185">
    <property type="entry name" value="zinc finger protein 319"/>
    <property type="match status" value="1"/>
</dbReference>
<evidence type="ECO:0000256" key="6">
    <source>
        <dbReference type="ARBA" id="ARBA00022833"/>
    </source>
</evidence>
<evidence type="ECO:0000256" key="12">
    <source>
        <dbReference type="SAM" id="MobiDB-lite"/>
    </source>
</evidence>
<dbReference type="Gene3D" id="3.30.160.60">
    <property type="entry name" value="Classic Zinc Finger"/>
    <property type="match status" value="2"/>
</dbReference>
<name>A0A7J5ZX25_AMEME</name>
<dbReference type="InterPro" id="IPR036236">
    <property type="entry name" value="Znf_C2H2_sf"/>
</dbReference>
<dbReference type="PANTHER" id="PTHR46105">
    <property type="entry name" value="AGAP004733-PA"/>
    <property type="match status" value="1"/>
</dbReference>
<organism evidence="15 16">
    <name type="scientific">Ameiurus melas</name>
    <name type="common">Black bullhead</name>
    <name type="synonym">Silurus melas</name>
    <dbReference type="NCBI Taxonomy" id="219545"/>
    <lineage>
        <taxon>Eukaryota</taxon>
        <taxon>Metazoa</taxon>
        <taxon>Chordata</taxon>
        <taxon>Craniata</taxon>
        <taxon>Vertebrata</taxon>
        <taxon>Euteleostomi</taxon>
        <taxon>Actinopterygii</taxon>
        <taxon>Neopterygii</taxon>
        <taxon>Teleostei</taxon>
        <taxon>Ostariophysi</taxon>
        <taxon>Siluriformes</taxon>
        <taxon>Ictaluridae</taxon>
        <taxon>Ameiurus</taxon>
    </lineage>
</organism>
<evidence type="ECO:0000259" key="13">
    <source>
        <dbReference type="PROSITE" id="PS50097"/>
    </source>
</evidence>
<dbReference type="Pfam" id="PF00096">
    <property type="entry name" value="zf-C2H2"/>
    <property type="match status" value="1"/>
</dbReference>
<keyword evidence="9" id="KW-0804">Transcription</keyword>
<dbReference type="InterPro" id="IPR000210">
    <property type="entry name" value="BTB/POZ_dom"/>
</dbReference>
<evidence type="ECO:0000256" key="7">
    <source>
        <dbReference type="ARBA" id="ARBA00023015"/>
    </source>
</evidence>
<evidence type="ECO:0000256" key="5">
    <source>
        <dbReference type="ARBA" id="ARBA00022771"/>
    </source>
</evidence>
<accession>A0A7J5ZX25</accession>
<proteinExistence type="inferred from homology"/>
<dbReference type="SUPFAM" id="SSF54695">
    <property type="entry name" value="POZ domain"/>
    <property type="match status" value="1"/>
</dbReference>
<feature type="domain" description="C2H2-type" evidence="14">
    <location>
        <begin position="378"/>
        <end position="405"/>
    </location>
</feature>
<comment type="similarity">
    <text evidence="2">Belongs to the krueppel C2H2-type zinc-finger protein family.</text>
</comment>
<dbReference type="PROSITE" id="PS50097">
    <property type="entry name" value="BTB"/>
    <property type="match status" value="1"/>
</dbReference>
<evidence type="ECO:0000256" key="3">
    <source>
        <dbReference type="ARBA" id="ARBA00022723"/>
    </source>
</evidence>
<comment type="caution">
    <text evidence="15">The sequence shown here is derived from an EMBL/GenBank/DDBJ whole genome shotgun (WGS) entry which is preliminary data.</text>
</comment>
<evidence type="ECO:0008006" key="17">
    <source>
        <dbReference type="Google" id="ProtNLM"/>
    </source>
</evidence>
<keyword evidence="16" id="KW-1185">Reference proteome</keyword>
<feature type="region of interest" description="Disordered" evidence="12">
    <location>
        <begin position="159"/>
        <end position="249"/>
    </location>
</feature>